<dbReference type="InterPro" id="IPR036397">
    <property type="entry name" value="RNaseH_sf"/>
</dbReference>
<dbReference type="InterPro" id="IPR036691">
    <property type="entry name" value="Endo/exonu/phosph_ase_sf"/>
</dbReference>
<dbReference type="SUPFAM" id="SSF56219">
    <property type="entry name" value="DNase I-like"/>
    <property type="match status" value="1"/>
</dbReference>
<dbReference type="GO" id="GO:0004523">
    <property type="term" value="F:RNA-DNA hybrid ribonuclease activity"/>
    <property type="evidence" value="ECO:0007669"/>
    <property type="project" value="InterPro"/>
</dbReference>
<dbReference type="PANTHER" id="PTHR33481">
    <property type="entry name" value="REVERSE TRANSCRIPTASE"/>
    <property type="match status" value="1"/>
</dbReference>
<dbReference type="GO" id="GO:0003676">
    <property type="term" value="F:nucleic acid binding"/>
    <property type="evidence" value="ECO:0007669"/>
    <property type="project" value="InterPro"/>
</dbReference>
<dbReference type="InterPro" id="IPR000477">
    <property type="entry name" value="RT_dom"/>
</dbReference>
<dbReference type="Pfam" id="PF00075">
    <property type="entry name" value="RNase_H"/>
    <property type="match status" value="1"/>
</dbReference>
<evidence type="ECO:0000259" key="4">
    <source>
        <dbReference type="PROSITE" id="PS50879"/>
    </source>
</evidence>
<evidence type="ECO:0000256" key="1">
    <source>
        <dbReference type="SAM" id="Coils"/>
    </source>
</evidence>
<dbReference type="EMBL" id="JABXXO010000007">
    <property type="protein sequence ID" value="KAF7773567.1"/>
    <property type="molecule type" value="Genomic_DNA"/>
</dbReference>
<reference evidence="5 6" key="1">
    <citation type="journal article" name="Sci. Rep.">
        <title>Telomere-to-telomere assembled and centromere annotated genomes of the two main subspecies of the button mushroom Agaricus bisporus reveal especially polymorphic chromosome ends.</title>
        <authorList>
            <person name="Sonnenberg A.S.M."/>
            <person name="Sedaghat-Telgerd N."/>
            <person name="Lavrijssen B."/>
            <person name="Ohm R.A."/>
            <person name="Hendrickx P.M."/>
            <person name="Scholtmeijer K."/>
            <person name="Baars J.J.P."/>
            <person name="van Peer A."/>
        </authorList>
    </citation>
    <scope>NUCLEOTIDE SEQUENCE [LARGE SCALE GENOMIC DNA]</scope>
    <source>
        <strain evidence="5 6">H119_p4</strain>
    </source>
</reference>
<dbReference type="Proteomes" id="UP000629468">
    <property type="component" value="Unassembled WGS sequence"/>
</dbReference>
<dbReference type="InterPro" id="IPR012337">
    <property type="entry name" value="RNaseH-like_sf"/>
</dbReference>
<keyword evidence="1" id="KW-0175">Coiled coil</keyword>
<dbReference type="SUPFAM" id="SSF53098">
    <property type="entry name" value="Ribonuclease H-like"/>
    <property type="match status" value="1"/>
</dbReference>
<dbReference type="InterPro" id="IPR005135">
    <property type="entry name" value="Endo/exonuclease/phosphatase"/>
</dbReference>
<organism evidence="5 6">
    <name type="scientific">Agaricus bisporus var. burnettii</name>
    <dbReference type="NCBI Taxonomy" id="192524"/>
    <lineage>
        <taxon>Eukaryota</taxon>
        <taxon>Fungi</taxon>
        <taxon>Dikarya</taxon>
        <taxon>Basidiomycota</taxon>
        <taxon>Agaricomycotina</taxon>
        <taxon>Agaricomycetes</taxon>
        <taxon>Agaricomycetidae</taxon>
        <taxon>Agaricales</taxon>
        <taxon>Agaricineae</taxon>
        <taxon>Agaricaceae</taxon>
        <taxon>Agaricus</taxon>
    </lineage>
</organism>
<dbReference type="Pfam" id="PF14529">
    <property type="entry name" value="Exo_endo_phos_2"/>
    <property type="match status" value="1"/>
</dbReference>
<dbReference type="CDD" id="cd01650">
    <property type="entry name" value="RT_nLTR_like"/>
    <property type="match status" value="1"/>
</dbReference>
<dbReference type="InterPro" id="IPR002156">
    <property type="entry name" value="RNaseH_domain"/>
</dbReference>
<dbReference type="SUPFAM" id="SSF56672">
    <property type="entry name" value="DNA/RNA polymerases"/>
    <property type="match status" value="1"/>
</dbReference>
<proteinExistence type="predicted"/>
<feature type="domain" description="RNase H type-1" evidence="4">
    <location>
        <begin position="989"/>
        <end position="1136"/>
    </location>
</feature>
<evidence type="ECO:0000256" key="2">
    <source>
        <dbReference type="SAM" id="MobiDB-lite"/>
    </source>
</evidence>
<evidence type="ECO:0000313" key="5">
    <source>
        <dbReference type="EMBL" id="KAF7773567.1"/>
    </source>
</evidence>
<dbReference type="PANTHER" id="PTHR33481:SF1">
    <property type="entry name" value="ENDONUCLEASE_EXONUCLEASE_PHOSPHATASE DOMAIN-CONTAINING PROTEIN-RELATED"/>
    <property type="match status" value="1"/>
</dbReference>
<dbReference type="PROSITE" id="PS50878">
    <property type="entry name" value="RT_POL"/>
    <property type="match status" value="1"/>
</dbReference>
<dbReference type="InterPro" id="IPR043502">
    <property type="entry name" value="DNA/RNA_pol_sf"/>
</dbReference>
<feature type="region of interest" description="Disordered" evidence="2">
    <location>
        <begin position="1318"/>
        <end position="1338"/>
    </location>
</feature>
<comment type="caution">
    <text evidence="5">The sequence shown here is derived from an EMBL/GenBank/DDBJ whole genome shotgun (WGS) entry which is preliminary data.</text>
</comment>
<gene>
    <name evidence="5" type="ORF">Agabi119p4_5734</name>
</gene>
<feature type="coiled-coil region" evidence="1">
    <location>
        <begin position="276"/>
        <end position="335"/>
    </location>
</feature>
<name>A0A8H7F278_AGABI</name>
<dbReference type="PROSITE" id="PS50879">
    <property type="entry name" value="RNASE_H_1"/>
    <property type="match status" value="1"/>
</dbReference>
<dbReference type="CDD" id="cd09276">
    <property type="entry name" value="Rnase_HI_RT_non_LTR"/>
    <property type="match status" value="1"/>
</dbReference>
<dbReference type="Pfam" id="PF00078">
    <property type="entry name" value="RVT_1"/>
    <property type="match status" value="1"/>
</dbReference>
<protein>
    <submittedName>
        <fullName evidence="5">Uncharacterized protein</fullName>
    </submittedName>
</protein>
<sequence length="1338" mass="151878">MNRSETAHLDLLNRNLGKHWDVICLQEPHITKFGNIRTPKQFRQVYPSARQQKDAGKVRSAMWINQAIDTNTWERIDVPGTNDITAANFKTEHGSIAIFNIYNPCDNNSVQTKLDQFLRANRAKGYGTDDKHMLWCGDFNRHHPMWDRPEDTDLFTGQNGERAARLIEILAEHDMVMTLPRDLPTICTHRSKRFTRPDNVFVSGNLENLVINCDVDPSWRPPNTDHFPIVTTLELPTKQAPAQSGKNFRMTDWKLFRSTLEQKLDYATIKDEISTIEDLESGLEELTTILQQTINETVPEVKACPYMKRWWTKELEQAKKDLNRANRKVLKAKSNPDHPIHSEMRTLKNRYADAILGAKKKHWEDFLEEAAEKDMWTASKYLTEPVGDGGNPRIPTLFTMDETGNRIEHNTNEEKAKVLSKTFFPDSPPQACCEQRQYPEPHQTRNDITIDQVLANIKRLAPFKAPGPDGIPNVVLQKVADLIAPILANSFKASLALGHQYTGWKLFTTVVLRKPGKPSYEAPKAYRPIALLCTMAKLLTVIITEEVSHMMEIHNDIPRSHYGGRPCRTTTDAVHHLTARINEAWRRGKVTSVLYLDVEGAFPNAVTERLIHNLKKRRVADVYVNYVRSLLRNRSTRLKFDDYLSDPTPINNGIGQGDPLSMLLYIVYNSDLLDIPESLDEDAIGYVDDACLIATADDFKTTCEMLTNMMERARGGFEWSTEHSSRFALDKLAVTHFSRTERKNARTPKARAKLEYPELKLRGQVVEAMKVYKYLGVHIDNKLKWDIQLEKTVAKATKWVLLFKRLARPALGISQKLMRQLYLGVAIPKMTYAIDVWYEPPYLKEGAKKRTGSVKALKKLTSLQRIAAIAITGGLRTTPNDILDAHAGLLPCHLQLELTCFRNALRICTLPANNPTAKIARNAKANRAKRHQPNLCKLLNTFNLEPDRIEKIRPPAFTSSDPLPATIIIDSTREDSIANEARDREENGYNNHIRVYSDGSGQNGTIGAAAVLFKDGNDVPVKTLRYQLGSHAQYTTYDAEAVGAILATHLIKQATSLKGTLEEPIRVTHYVDSQGVIMALNKRRGGSGQHLIEAYRRDLGRASSSGTVKITVKWISAHSGVAGNEIVDQAAKEAADGMSSQKKHLPAKLHAKLPLSKAAVKRTKKAEMEYRDAESWVNSPRFVRMQGVDGDYPYKKFRKWREYLTRAQGSALIQIRSGHIPINAYLKRFKKRDNDYCDNCLTNTNRILPETVNHYILDCPTYNTERDELKRKLGRANAVDLERLFKTEKGTRELLNFLDATKRLKQALGRLKITQDQTSLHEATKRKKNVTKAQNTQF</sequence>
<accession>A0A8H7F278</accession>
<feature type="domain" description="Reverse transcriptase" evidence="3">
    <location>
        <begin position="493"/>
        <end position="779"/>
    </location>
</feature>
<dbReference type="Gene3D" id="3.60.10.10">
    <property type="entry name" value="Endonuclease/exonuclease/phosphatase"/>
    <property type="match status" value="1"/>
</dbReference>
<evidence type="ECO:0000313" key="6">
    <source>
        <dbReference type="Proteomes" id="UP000629468"/>
    </source>
</evidence>
<evidence type="ECO:0000259" key="3">
    <source>
        <dbReference type="PROSITE" id="PS50878"/>
    </source>
</evidence>
<dbReference type="Gene3D" id="3.30.420.10">
    <property type="entry name" value="Ribonuclease H-like superfamily/Ribonuclease H"/>
    <property type="match status" value="1"/>
</dbReference>